<feature type="domain" description="Cas12f1-like TNB" evidence="6">
    <location>
        <begin position="380"/>
        <end position="456"/>
    </location>
</feature>
<evidence type="ECO:0000256" key="2">
    <source>
        <dbReference type="ARBA" id="ARBA00022578"/>
    </source>
</evidence>
<evidence type="ECO:0000313" key="8">
    <source>
        <dbReference type="Proteomes" id="UP000789423"/>
    </source>
</evidence>
<sequence length="489" mass="56565">MTMENQTNYKALQIWIKKGHRMYSYFQESCQNAKNMYNTTNFYIRQVYTGLTQDKELQPLQREVLDTIDKNIGKMNDMQLLAYQKKLEKEKLKPKEKQKEVKCNLFSEPTTENPYVDCNFLDALFKVIVQNDYRALPTQSSQSIMKNVFQNWKSFFASLKDYKKNPNKYTGRPRIPKYIRSSEKEILYTNQDCVIKNDKFLKFPKTKLQLNIGKLGFTEGKLKQVRVIPKYNEYVVELVVDVPLEQQSVEENGRYMSIDLGIDNLATIVTNTGMKPVLVKGKHVKSINQYYNKMKSHFTSVLRKGKQTKEGPFTSKRIEKLHQKRYLKIKDIFHKASHHIVKLAQEEEVCKIVIGQNKSWKQETNMGKKNNQTFCHISHSVLIQMITYKANAVGIQVIVTEESYTSKASFLDHDFIPTYGTNDQNATFSGKRMKRGMYRSAKGIEINADVNAAANILRKVVPNAWTNGIEGLGVKQLASVLTPLTLIVR</sequence>
<dbReference type="InterPro" id="IPR010095">
    <property type="entry name" value="Cas12f1-like_TNB"/>
</dbReference>
<organism evidence="7 8">
    <name type="scientific">Bacillus rhizoplanae</name>
    <dbReference type="NCBI Taxonomy" id="2880966"/>
    <lineage>
        <taxon>Bacteria</taxon>
        <taxon>Bacillati</taxon>
        <taxon>Bacillota</taxon>
        <taxon>Bacilli</taxon>
        <taxon>Bacillales</taxon>
        <taxon>Bacillaceae</taxon>
        <taxon>Bacillus</taxon>
    </lineage>
</organism>
<comment type="similarity">
    <text evidence="1">In the C-terminal section; belongs to the transposase 35 family.</text>
</comment>
<reference evidence="7 8" key="1">
    <citation type="submission" date="2021-10" db="EMBL/GenBank/DDBJ databases">
        <authorList>
            <person name="Criscuolo A."/>
        </authorList>
    </citation>
    <scope>NUCLEOTIDE SEQUENCE [LARGE SCALE GENOMIC DNA]</scope>
    <source>
        <strain evidence="8">CIP 111899</strain>
    </source>
</reference>
<dbReference type="Pfam" id="PF01385">
    <property type="entry name" value="OrfB_IS605"/>
    <property type="match status" value="1"/>
</dbReference>
<dbReference type="EMBL" id="CAKJTI010000008">
    <property type="protein sequence ID" value="CAG9612954.1"/>
    <property type="molecule type" value="Genomic_DNA"/>
</dbReference>
<keyword evidence="8" id="KW-1185">Reference proteome</keyword>
<evidence type="ECO:0000259" key="6">
    <source>
        <dbReference type="Pfam" id="PF07282"/>
    </source>
</evidence>
<evidence type="ECO:0000313" key="7">
    <source>
        <dbReference type="EMBL" id="CAG9612954.1"/>
    </source>
</evidence>
<evidence type="ECO:0000259" key="5">
    <source>
        <dbReference type="Pfam" id="PF01385"/>
    </source>
</evidence>
<feature type="domain" description="Probable transposase IS891/IS1136/IS1341" evidence="5">
    <location>
        <begin position="245"/>
        <end position="359"/>
    </location>
</feature>
<proteinExistence type="inferred from homology"/>
<gene>
    <name evidence="7" type="ORF">BACCIP111899_02132</name>
</gene>
<evidence type="ECO:0000256" key="1">
    <source>
        <dbReference type="ARBA" id="ARBA00008761"/>
    </source>
</evidence>
<evidence type="ECO:0000256" key="3">
    <source>
        <dbReference type="ARBA" id="ARBA00023125"/>
    </source>
</evidence>
<comment type="caution">
    <text evidence="7">The sequence shown here is derived from an EMBL/GenBank/DDBJ whole genome shotgun (WGS) entry which is preliminary data.</text>
</comment>
<keyword evidence="4" id="KW-0233">DNA recombination</keyword>
<keyword evidence="3" id="KW-0238">DNA-binding</keyword>
<evidence type="ECO:0000256" key="4">
    <source>
        <dbReference type="ARBA" id="ARBA00023172"/>
    </source>
</evidence>
<dbReference type="Proteomes" id="UP000789423">
    <property type="component" value="Unassembled WGS sequence"/>
</dbReference>
<dbReference type="NCBIfam" id="NF040570">
    <property type="entry name" value="guided_TnpB"/>
    <property type="match status" value="1"/>
</dbReference>
<dbReference type="RefSeq" id="WP_230575055.1">
    <property type="nucleotide sequence ID" value="NZ_CAKJTI010000008.1"/>
</dbReference>
<accession>A0ABM8YB70</accession>
<dbReference type="InterPro" id="IPR001959">
    <property type="entry name" value="Transposase"/>
</dbReference>
<name>A0ABM8YB70_9BACI</name>
<dbReference type="Pfam" id="PF07282">
    <property type="entry name" value="Cas12f1-like_TNB"/>
    <property type="match status" value="1"/>
</dbReference>
<dbReference type="NCBIfam" id="TIGR01766">
    <property type="entry name" value="IS200/IS605 family accessory protein TnpB-like domain"/>
    <property type="match status" value="1"/>
</dbReference>
<protein>
    <submittedName>
        <fullName evidence="7">IS200/IS605 family transposase ISBth14</fullName>
    </submittedName>
</protein>
<keyword evidence="2" id="KW-0815">Transposition</keyword>